<protein>
    <submittedName>
        <fullName evidence="1">Uncharacterized protein</fullName>
    </submittedName>
</protein>
<dbReference type="RefSeq" id="XP_024548543.1">
    <property type="nucleotide sequence ID" value="XM_024692762.1"/>
</dbReference>
<reference evidence="1 2" key="3">
    <citation type="journal article" date="2017" name="Mol. Plant Pathol.">
        <title>A gapless genome sequence of the fungus Botrytis cinerea.</title>
        <authorList>
            <person name="Van Kan J.A."/>
            <person name="Stassen J.H."/>
            <person name="Mosbach A."/>
            <person name="Van Der Lee T.A."/>
            <person name="Faino L."/>
            <person name="Farmer A.D."/>
            <person name="Papasotiriou D.G."/>
            <person name="Zhou S."/>
            <person name="Seidl M.F."/>
            <person name="Cottam E."/>
            <person name="Edel D."/>
            <person name="Hahn M."/>
            <person name="Schwartz D.C."/>
            <person name="Dietrich R.A."/>
            <person name="Widdison S."/>
            <person name="Scalliet G."/>
        </authorList>
    </citation>
    <scope>NUCLEOTIDE SEQUENCE [LARGE SCALE GENOMIC DNA]</scope>
    <source>
        <strain evidence="1 2">B05.10</strain>
    </source>
</reference>
<reference evidence="1 2" key="1">
    <citation type="journal article" date="2011" name="PLoS Genet.">
        <title>Genomic analysis of the necrotrophic fungal pathogens Sclerotinia sclerotiorum and Botrytis cinerea.</title>
        <authorList>
            <person name="Amselem J."/>
            <person name="Cuomo C.A."/>
            <person name="van Kan J.A."/>
            <person name="Viaud M."/>
            <person name="Benito E.P."/>
            <person name="Couloux A."/>
            <person name="Coutinho P.M."/>
            <person name="de Vries R.P."/>
            <person name="Dyer P.S."/>
            <person name="Fillinger S."/>
            <person name="Fournier E."/>
            <person name="Gout L."/>
            <person name="Hahn M."/>
            <person name="Kohn L."/>
            <person name="Lapalu N."/>
            <person name="Plummer K.M."/>
            <person name="Pradier J.M."/>
            <person name="Quevillon E."/>
            <person name="Sharon A."/>
            <person name="Simon A."/>
            <person name="ten Have A."/>
            <person name="Tudzynski B."/>
            <person name="Tudzynski P."/>
            <person name="Wincker P."/>
            <person name="Andrew M."/>
            <person name="Anthouard V."/>
            <person name="Beever R.E."/>
            <person name="Beffa R."/>
            <person name="Benoit I."/>
            <person name="Bouzid O."/>
            <person name="Brault B."/>
            <person name="Chen Z."/>
            <person name="Choquer M."/>
            <person name="Collemare J."/>
            <person name="Cotton P."/>
            <person name="Danchin E.G."/>
            <person name="Da Silva C."/>
            <person name="Gautier A."/>
            <person name="Giraud C."/>
            <person name="Giraud T."/>
            <person name="Gonzalez C."/>
            <person name="Grossetete S."/>
            <person name="Guldener U."/>
            <person name="Henrissat B."/>
            <person name="Howlett B.J."/>
            <person name="Kodira C."/>
            <person name="Kretschmer M."/>
            <person name="Lappartient A."/>
            <person name="Leroch M."/>
            <person name="Levis C."/>
            <person name="Mauceli E."/>
            <person name="Neuveglise C."/>
            <person name="Oeser B."/>
            <person name="Pearson M."/>
            <person name="Poulain J."/>
            <person name="Poussereau N."/>
            <person name="Quesneville H."/>
            <person name="Rascle C."/>
            <person name="Schumacher J."/>
            <person name="Segurens B."/>
            <person name="Sexton A."/>
            <person name="Silva E."/>
            <person name="Sirven C."/>
            <person name="Soanes D.M."/>
            <person name="Talbot N.J."/>
            <person name="Templeton M."/>
            <person name="Yandava C."/>
            <person name="Yarden O."/>
            <person name="Zeng Q."/>
            <person name="Rollins J.A."/>
            <person name="Lebrun M.H."/>
            <person name="Dickman M."/>
        </authorList>
    </citation>
    <scope>NUCLEOTIDE SEQUENCE [LARGE SCALE GENOMIC DNA]</scope>
    <source>
        <strain evidence="1 2">B05.10</strain>
    </source>
</reference>
<sequence length="211" mass="23832">MRRINIDRNGQRDVATNQDLADMFNAMCWSINQKAPGLLVLSERINFEELAAFVSSAGSLIVGISSNRIYHFRITAFQSDEAADRNRVNNAERALHALKNAFQFATTITIHNQSVYQYFPYVDNKEGRGIDSSRFALSFSDRIVQEIRCAFMNGDLHCSAFDNNDHEVEGVINLIRGSLVSDIIDYFDGTNVMERLAQYNGCPGCSYLFSF</sequence>
<keyword evidence="2" id="KW-1185">Reference proteome</keyword>
<gene>
    <name evidence="1" type="ORF">BCIN_05g00005</name>
</gene>
<evidence type="ECO:0000313" key="2">
    <source>
        <dbReference type="Proteomes" id="UP000001798"/>
    </source>
</evidence>
<dbReference type="GeneID" id="5432988"/>
<accession>A0A384JG50</accession>
<dbReference type="VEuPathDB" id="FungiDB:Bcin05g00005"/>
<name>A0A384JG50_BOTFB</name>
<dbReference type="AlphaFoldDB" id="A0A384JG50"/>
<proteinExistence type="predicted"/>
<reference evidence="1 2" key="2">
    <citation type="journal article" date="2012" name="Eukaryot. Cell">
        <title>Genome update of Botrytis cinerea strains B05.10 and T4.</title>
        <authorList>
            <person name="Staats M."/>
            <person name="van Kan J.A."/>
        </authorList>
    </citation>
    <scope>NUCLEOTIDE SEQUENCE [LARGE SCALE GENOMIC DNA]</scope>
    <source>
        <strain evidence="1 2">B05.10</strain>
    </source>
</reference>
<organism evidence="1 2">
    <name type="scientific">Botryotinia fuckeliana (strain B05.10)</name>
    <name type="common">Noble rot fungus</name>
    <name type="synonym">Botrytis cinerea</name>
    <dbReference type="NCBI Taxonomy" id="332648"/>
    <lineage>
        <taxon>Eukaryota</taxon>
        <taxon>Fungi</taxon>
        <taxon>Dikarya</taxon>
        <taxon>Ascomycota</taxon>
        <taxon>Pezizomycotina</taxon>
        <taxon>Leotiomycetes</taxon>
        <taxon>Helotiales</taxon>
        <taxon>Sclerotiniaceae</taxon>
        <taxon>Botrytis</taxon>
    </lineage>
</organism>
<evidence type="ECO:0000313" key="1">
    <source>
        <dbReference type="EMBL" id="ATZ49568.1"/>
    </source>
</evidence>
<dbReference type="EMBL" id="CP009809">
    <property type="protein sequence ID" value="ATZ49568.1"/>
    <property type="molecule type" value="Genomic_DNA"/>
</dbReference>
<dbReference type="Proteomes" id="UP000001798">
    <property type="component" value="Chromosome 5"/>
</dbReference>
<dbReference type="OrthoDB" id="10613130at2759"/>